<feature type="chain" id="PRO_5047305895" evidence="2">
    <location>
        <begin position="26"/>
        <end position="261"/>
    </location>
</feature>
<evidence type="ECO:0000313" key="5">
    <source>
        <dbReference type="Proteomes" id="UP001597467"/>
    </source>
</evidence>
<evidence type="ECO:0000256" key="2">
    <source>
        <dbReference type="SAM" id="SignalP"/>
    </source>
</evidence>
<dbReference type="RefSeq" id="WP_379904002.1">
    <property type="nucleotide sequence ID" value="NZ_JBHULM010000011.1"/>
</dbReference>
<evidence type="ECO:0000256" key="1">
    <source>
        <dbReference type="SAM" id="MobiDB-lite"/>
    </source>
</evidence>
<dbReference type="InterPro" id="IPR013766">
    <property type="entry name" value="Thioredoxin_domain"/>
</dbReference>
<protein>
    <submittedName>
        <fullName evidence="4">Thioredoxin family protein</fullName>
    </submittedName>
</protein>
<evidence type="ECO:0000313" key="4">
    <source>
        <dbReference type="EMBL" id="MFD2542776.1"/>
    </source>
</evidence>
<sequence>MKRISVILTMIALSAIVLVSCKDKASDKKETAKEQKRHQHGPDGEHHEGAHHEGDRKGPPPHGGDRKGPPRGGSPEQTKTLEEIGGYKIGEVATDFSLKNVDGSMVSLAGIENAKGYIVTFTCNECPFAKLYEDRLIALHNTYAPQGYSVIAINPNSPENEKEGYAAMQARAEEKGFPFPYLVDEGQKIYPQYGAVRTPHVFLLDKDRKVQYIGAIDDNSKSPEDVKVKYVEEAIKALQAGKTPTITLTKAIGCPVKPSRG</sequence>
<reference evidence="5" key="1">
    <citation type="journal article" date="2019" name="Int. J. Syst. Evol. Microbiol.">
        <title>The Global Catalogue of Microorganisms (GCM) 10K type strain sequencing project: providing services to taxonomists for standard genome sequencing and annotation.</title>
        <authorList>
            <consortium name="The Broad Institute Genomics Platform"/>
            <consortium name="The Broad Institute Genome Sequencing Center for Infectious Disease"/>
            <person name="Wu L."/>
            <person name="Ma J."/>
        </authorList>
    </citation>
    <scope>NUCLEOTIDE SEQUENCE [LARGE SCALE GENOMIC DNA]</scope>
    <source>
        <strain evidence="5">KCTC 42808</strain>
    </source>
</reference>
<dbReference type="InterPro" id="IPR000866">
    <property type="entry name" value="AhpC/TSA"/>
</dbReference>
<dbReference type="Proteomes" id="UP001597467">
    <property type="component" value="Unassembled WGS sequence"/>
</dbReference>
<dbReference type="CDD" id="cd02969">
    <property type="entry name" value="PRX_like1"/>
    <property type="match status" value="1"/>
</dbReference>
<dbReference type="EMBL" id="JBHULM010000011">
    <property type="protein sequence ID" value="MFD2542776.1"/>
    <property type="molecule type" value="Genomic_DNA"/>
</dbReference>
<name>A0ABW5K1U0_9FLAO</name>
<dbReference type="PROSITE" id="PS51352">
    <property type="entry name" value="THIOREDOXIN_2"/>
    <property type="match status" value="1"/>
</dbReference>
<evidence type="ECO:0000259" key="3">
    <source>
        <dbReference type="PROSITE" id="PS51352"/>
    </source>
</evidence>
<keyword evidence="5" id="KW-1185">Reference proteome</keyword>
<accession>A0ABW5K1U0</accession>
<dbReference type="PANTHER" id="PTHR43640">
    <property type="entry name" value="OS07G0260300 PROTEIN"/>
    <property type="match status" value="1"/>
</dbReference>
<keyword evidence="2" id="KW-0732">Signal</keyword>
<feature type="region of interest" description="Disordered" evidence="1">
    <location>
        <begin position="26"/>
        <end position="78"/>
    </location>
</feature>
<organism evidence="4 5">
    <name type="scientific">Lacinutrix gracilariae</name>
    <dbReference type="NCBI Taxonomy" id="1747198"/>
    <lineage>
        <taxon>Bacteria</taxon>
        <taxon>Pseudomonadati</taxon>
        <taxon>Bacteroidota</taxon>
        <taxon>Flavobacteriia</taxon>
        <taxon>Flavobacteriales</taxon>
        <taxon>Flavobacteriaceae</taxon>
        <taxon>Lacinutrix</taxon>
    </lineage>
</organism>
<dbReference type="PANTHER" id="PTHR43640:SF1">
    <property type="entry name" value="THIOREDOXIN-DEPENDENT PEROXIREDOXIN"/>
    <property type="match status" value="1"/>
</dbReference>
<proteinExistence type="predicted"/>
<feature type="signal peptide" evidence="2">
    <location>
        <begin position="1"/>
        <end position="25"/>
    </location>
</feature>
<dbReference type="Pfam" id="PF00578">
    <property type="entry name" value="AhpC-TSA"/>
    <property type="match status" value="1"/>
</dbReference>
<feature type="domain" description="Thioredoxin" evidence="3">
    <location>
        <begin position="87"/>
        <end position="240"/>
    </location>
</feature>
<dbReference type="InterPro" id="IPR047262">
    <property type="entry name" value="PRX-like1"/>
</dbReference>
<dbReference type="SUPFAM" id="SSF52833">
    <property type="entry name" value="Thioredoxin-like"/>
    <property type="match status" value="1"/>
</dbReference>
<dbReference type="Gene3D" id="3.40.30.10">
    <property type="entry name" value="Glutaredoxin"/>
    <property type="match status" value="1"/>
</dbReference>
<dbReference type="PROSITE" id="PS51257">
    <property type="entry name" value="PROKAR_LIPOPROTEIN"/>
    <property type="match status" value="1"/>
</dbReference>
<gene>
    <name evidence="4" type="ORF">ACFSSB_10645</name>
</gene>
<feature type="compositionally biased region" description="Basic and acidic residues" evidence="1">
    <location>
        <begin position="26"/>
        <end position="68"/>
    </location>
</feature>
<comment type="caution">
    <text evidence="4">The sequence shown here is derived from an EMBL/GenBank/DDBJ whole genome shotgun (WGS) entry which is preliminary data.</text>
</comment>
<dbReference type="InterPro" id="IPR036249">
    <property type="entry name" value="Thioredoxin-like_sf"/>
</dbReference>